<name>A0A4Y2LNF9_ARAVE</name>
<gene>
    <name evidence="3" type="ORF">AVEN_19962_1</name>
</gene>
<dbReference type="PROSITE" id="PS00141">
    <property type="entry name" value="ASP_PROTEASE"/>
    <property type="match status" value="1"/>
</dbReference>
<evidence type="ECO:0000259" key="2">
    <source>
        <dbReference type="PROSITE" id="PS50175"/>
    </source>
</evidence>
<dbReference type="SUPFAM" id="SSF50630">
    <property type="entry name" value="Acid proteases"/>
    <property type="match status" value="1"/>
</dbReference>
<comment type="caution">
    <text evidence="3">The sequence shown here is derived from an EMBL/GenBank/DDBJ whole genome shotgun (WGS) entry which is preliminary data.</text>
</comment>
<evidence type="ECO:0000313" key="4">
    <source>
        <dbReference type="Proteomes" id="UP000499080"/>
    </source>
</evidence>
<keyword evidence="4" id="KW-1185">Reference proteome</keyword>
<reference evidence="3 4" key="1">
    <citation type="journal article" date="2019" name="Sci. Rep.">
        <title>Orb-weaving spider Araneus ventricosus genome elucidates the spidroin gene catalogue.</title>
        <authorList>
            <person name="Kono N."/>
            <person name="Nakamura H."/>
            <person name="Ohtoshi R."/>
            <person name="Moran D.A.P."/>
            <person name="Shinohara A."/>
            <person name="Yoshida Y."/>
            <person name="Fujiwara M."/>
            <person name="Mori M."/>
            <person name="Tomita M."/>
            <person name="Arakawa K."/>
        </authorList>
    </citation>
    <scope>NUCLEOTIDE SEQUENCE [LARGE SCALE GENOMIC DNA]</scope>
</reference>
<accession>A0A4Y2LNF9</accession>
<evidence type="ECO:0000313" key="3">
    <source>
        <dbReference type="EMBL" id="GBN15096.1"/>
    </source>
</evidence>
<organism evidence="3 4">
    <name type="scientific">Araneus ventricosus</name>
    <name type="common">Orbweaver spider</name>
    <name type="synonym">Epeira ventricosa</name>
    <dbReference type="NCBI Taxonomy" id="182803"/>
    <lineage>
        <taxon>Eukaryota</taxon>
        <taxon>Metazoa</taxon>
        <taxon>Ecdysozoa</taxon>
        <taxon>Arthropoda</taxon>
        <taxon>Chelicerata</taxon>
        <taxon>Arachnida</taxon>
        <taxon>Araneae</taxon>
        <taxon>Araneomorphae</taxon>
        <taxon>Entelegynae</taxon>
        <taxon>Araneoidea</taxon>
        <taxon>Araneidae</taxon>
        <taxon>Araneus</taxon>
    </lineage>
</organism>
<dbReference type="InterPro" id="IPR001969">
    <property type="entry name" value="Aspartic_peptidase_AS"/>
</dbReference>
<dbReference type="AlphaFoldDB" id="A0A4Y2LNF9"/>
<evidence type="ECO:0000256" key="1">
    <source>
        <dbReference type="ARBA" id="ARBA00022801"/>
    </source>
</evidence>
<keyword evidence="1" id="KW-0378">Hydrolase</keyword>
<feature type="domain" description="Peptidase A2" evidence="2">
    <location>
        <begin position="169"/>
        <end position="184"/>
    </location>
</feature>
<dbReference type="OrthoDB" id="10056424at2759"/>
<dbReference type="GO" id="GO:0004190">
    <property type="term" value="F:aspartic-type endopeptidase activity"/>
    <property type="evidence" value="ECO:0007669"/>
    <property type="project" value="InterPro"/>
</dbReference>
<sequence length="344" mass="38468">MDLNPLLTLHLSSVMRSCRHYPRYRPLKDEIPLPYDVRLRHGYNKDEYREATPLHHVKLTSGELMTMSRFAFIVDAQDTSSATEPTTTIHILRRPAKEAIPFILAAPLIEDSRNHLYANPAAALDDSMRKTRSGDLFVGEAAPKQNPPPYTTNKLRENTTYDKVNGQCVRALVDSGADFSVISDELRRLLNVYYYSTFTTLRLLMFSEKGPTLKTADGKTVASSGRCVLKIDLNGNVGPFEFLVLPECSHQMILGWDFFRATDAVIDCGKEEIQFADLLAEDTETSESECSLFAATDYVIEANAIKQICTLSPTINNSKKALITGNKYLLCGKEICMPATLLEV</sequence>
<dbReference type="Pfam" id="PF13650">
    <property type="entry name" value="Asp_protease_2"/>
    <property type="match status" value="1"/>
</dbReference>
<dbReference type="CDD" id="cd00303">
    <property type="entry name" value="retropepsin_like"/>
    <property type="match status" value="1"/>
</dbReference>
<dbReference type="InterPro" id="IPR021109">
    <property type="entry name" value="Peptidase_aspartic_dom_sf"/>
</dbReference>
<protein>
    <recommendedName>
        <fullName evidence="2">Peptidase A2 domain-containing protein</fullName>
    </recommendedName>
</protein>
<dbReference type="EMBL" id="BGPR01005984">
    <property type="protein sequence ID" value="GBN15096.1"/>
    <property type="molecule type" value="Genomic_DNA"/>
</dbReference>
<dbReference type="Proteomes" id="UP000499080">
    <property type="component" value="Unassembled WGS sequence"/>
</dbReference>
<dbReference type="Gene3D" id="2.40.70.10">
    <property type="entry name" value="Acid Proteases"/>
    <property type="match status" value="1"/>
</dbReference>
<dbReference type="InterPro" id="IPR001995">
    <property type="entry name" value="Peptidase_A2_cat"/>
</dbReference>
<proteinExistence type="predicted"/>
<dbReference type="PROSITE" id="PS50175">
    <property type="entry name" value="ASP_PROT_RETROV"/>
    <property type="match status" value="1"/>
</dbReference>
<dbReference type="GO" id="GO:0006508">
    <property type="term" value="P:proteolysis"/>
    <property type="evidence" value="ECO:0007669"/>
    <property type="project" value="InterPro"/>
</dbReference>